<evidence type="ECO:0000256" key="2">
    <source>
        <dbReference type="SAM" id="SignalP"/>
    </source>
</evidence>
<dbReference type="EMBL" id="JAQAGZ010000001">
    <property type="protein sequence ID" value="MCZ8511293.1"/>
    <property type="molecule type" value="Genomic_DNA"/>
</dbReference>
<feature type="region of interest" description="Disordered" evidence="1">
    <location>
        <begin position="659"/>
        <end position="682"/>
    </location>
</feature>
<keyword evidence="2" id="KW-0732">Signal</keyword>
<comment type="caution">
    <text evidence="3">The sequence shown here is derived from an EMBL/GenBank/DDBJ whole genome shotgun (WGS) entry which is preliminary data.</text>
</comment>
<organism evidence="3 4">
    <name type="scientific">Paenibacillus gyeongsangnamensis</name>
    <dbReference type="NCBI Taxonomy" id="3388067"/>
    <lineage>
        <taxon>Bacteria</taxon>
        <taxon>Bacillati</taxon>
        <taxon>Bacillota</taxon>
        <taxon>Bacilli</taxon>
        <taxon>Bacillales</taxon>
        <taxon>Paenibacillaceae</taxon>
        <taxon>Paenibacillus</taxon>
    </lineage>
</organism>
<evidence type="ECO:0000256" key="1">
    <source>
        <dbReference type="SAM" id="MobiDB-lite"/>
    </source>
</evidence>
<evidence type="ECO:0000313" key="3">
    <source>
        <dbReference type="EMBL" id="MCZ8511293.1"/>
    </source>
</evidence>
<name>A0ABT4Q344_9BACL</name>
<feature type="chain" id="PRO_5045209850" evidence="2">
    <location>
        <begin position="30"/>
        <end position="738"/>
    </location>
</feature>
<sequence length="738" mass="80654">MKPKNKTNKTGILLLAAALSLGSAVSAFAADGGAAPPSSGPGAVLSMGTSPALGQVPIGGGSYFEVRNVSMLPDSGSKTVTFTLTVTNGGSSELLFIDYWVRLKTKSGNDLSVRVLPQDKDKNRISPKSSQDISFYATVNEATELNDLIFQLIKWDFSQPNFERALGEIPVPDDYNIVAKAGESQTIQMAGNPVKTTVKKVLLGKNEKNYTPTVVLTVQNTGSRSSAVPSYQYLLRTAGGDMYPLEAKGIKDLVINPKTDKDIELSGSVPVSVFTEGWQLVIVQNAADLKLNLPIAFYELPSVTDPDNVDSGKEYTFTNEKGTYTTQLNAVQRLPWEDQDILTARLTLSDKGPESLPIPDFAGYFMLDDNVKVEAKLIRTDNVIGLAPGASTQIQFIGKIPYTYEFGKVKLVLQEKKGSDGGSSGSGTAAQTTILLEFVHRSEMMNMTYNNVGETFKSTGVGRSASYSVRGVTTYSGDTEDMFAVQMEVTNLEKRFSDVTKLVAQFKTSDGTVYPAAVSEIKNKISPNGKVILMLSSPVPRSFPTSGMHVMIGEAVTEDKLTAGDKKPDAYVNAAAFWLPQESYSVKPDLMDLDLTPYKLSINHINTWLDQQGVGLKFNYELSKDLLMQTNTDGRKLVIGLEDEKGQIKFTREFDFKDFEGATPQNPGTGSGTPSGTTDDKDKIKLGKVENFEIKVNDRNLIFFVETLKNYKLNIYDSFQGHKKLLASKKIQWFEPTD</sequence>
<keyword evidence="4" id="KW-1185">Reference proteome</keyword>
<feature type="signal peptide" evidence="2">
    <location>
        <begin position="1"/>
        <end position="29"/>
    </location>
</feature>
<reference evidence="3 4" key="1">
    <citation type="submission" date="2022-12" db="EMBL/GenBank/DDBJ databases">
        <title>Draft genome sequence of Paenibacillus sp. dW9.</title>
        <authorList>
            <person name="Choi E.-W."/>
            <person name="Kim D.-U."/>
        </authorList>
    </citation>
    <scope>NUCLEOTIDE SEQUENCE [LARGE SCALE GENOMIC DNA]</scope>
    <source>
        <strain evidence="4">dW9</strain>
    </source>
</reference>
<proteinExistence type="predicted"/>
<gene>
    <name evidence="3" type="ORF">O9H85_02325</name>
</gene>
<evidence type="ECO:0000313" key="4">
    <source>
        <dbReference type="Proteomes" id="UP001527882"/>
    </source>
</evidence>
<protein>
    <submittedName>
        <fullName evidence="3">Uncharacterized protein</fullName>
    </submittedName>
</protein>
<accession>A0ABT4Q344</accession>
<dbReference type="Proteomes" id="UP001527882">
    <property type="component" value="Unassembled WGS sequence"/>
</dbReference>
<dbReference type="RefSeq" id="WP_269879653.1">
    <property type="nucleotide sequence ID" value="NZ_JAQAGZ010000001.1"/>
</dbReference>